<feature type="transmembrane region" description="Helical" evidence="9">
    <location>
        <begin position="352"/>
        <end position="372"/>
    </location>
</feature>
<evidence type="ECO:0000256" key="6">
    <source>
        <dbReference type="ARBA" id="ARBA00022989"/>
    </source>
</evidence>
<keyword evidence="6 9" id="KW-1133">Transmembrane helix</keyword>
<keyword evidence="4" id="KW-0808">Transferase</keyword>
<feature type="compositionally biased region" description="Polar residues" evidence="8">
    <location>
        <begin position="15"/>
        <end position="24"/>
    </location>
</feature>
<gene>
    <name evidence="11" type="ORF">PRZ01_17545</name>
</gene>
<dbReference type="PANTHER" id="PTHR33908:SF3">
    <property type="entry name" value="UNDECAPRENYL PHOSPHATE-ALPHA-4-AMINO-4-DEOXY-L-ARABINOSE ARABINOSYL TRANSFERASE"/>
    <property type="match status" value="1"/>
</dbReference>
<feature type="transmembrane region" description="Helical" evidence="9">
    <location>
        <begin position="174"/>
        <end position="194"/>
    </location>
</feature>
<feature type="transmembrane region" description="Helical" evidence="9">
    <location>
        <begin position="384"/>
        <end position="403"/>
    </location>
</feature>
<dbReference type="Proteomes" id="UP001219862">
    <property type="component" value="Unassembled WGS sequence"/>
</dbReference>
<dbReference type="Pfam" id="PF02366">
    <property type="entry name" value="PMT"/>
    <property type="match status" value="1"/>
</dbReference>
<feature type="domain" description="ArnT-like N-terminal" evidence="10">
    <location>
        <begin position="71"/>
        <end position="277"/>
    </location>
</feature>
<keyword evidence="3" id="KW-0328">Glycosyltransferase</keyword>
<reference evidence="11 12" key="1">
    <citation type="submission" date="2022-10" db="EMBL/GenBank/DDBJ databases">
        <title>paucibacter sp. hw8 Genome sequencing.</title>
        <authorList>
            <person name="Park S."/>
        </authorList>
    </citation>
    <scope>NUCLEOTIDE SEQUENCE [LARGE SCALE GENOMIC DNA]</scope>
    <source>
        <strain evidence="12">hw8</strain>
    </source>
</reference>
<evidence type="ECO:0000256" key="1">
    <source>
        <dbReference type="ARBA" id="ARBA00004651"/>
    </source>
</evidence>
<keyword evidence="7 9" id="KW-0472">Membrane</keyword>
<dbReference type="InterPro" id="IPR003342">
    <property type="entry name" value="ArnT-like_N"/>
</dbReference>
<feature type="transmembrane region" description="Helical" evidence="9">
    <location>
        <begin position="45"/>
        <end position="62"/>
    </location>
</feature>
<evidence type="ECO:0000256" key="3">
    <source>
        <dbReference type="ARBA" id="ARBA00022676"/>
    </source>
</evidence>
<accession>A0ABT5KZ42</accession>
<proteinExistence type="predicted"/>
<feature type="transmembrane region" description="Helical" evidence="9">
    <location>
        <begin position="297"/>
        <end position="316"/>
    </location>
</feature>
<evidence type="ECO:0000256" key="7">
    <source>
        <dbReference type="ARBA" id="ARBA00023136"/>
    </source>
</evidence>
<feature type="region of interest" description="Disordered" evidence="8">
    <location>
        <begin position="1"/>
        <end position="30"/>
    </location>
</feature>
<evidence type="ECO:0000313" key="11">
    <source>
        <dbReference type="EMBL" id="MDC8786997.1"/>
    </source>
</evidence>
<feature type="transmembrane region" description="Helical" evidence="9">
    <location>
        <begin position="150"/>
        <end position="168"/>
    </location>
</feature>
<keyword evidence="2" id="KW-1003">Cell membrane</keyword>
<comment type="subcellular location">
    <subcellularLocation>
        <location evidence="1">Cell membrane</location>
        <topology evidence="1">Multi-pass membrane protein</topology>
    </subcellularLocation>
</comment>
<dbReference type="PANTHER" id="PTHR33908">
    <property type="entry name" value="MANNOSYLTRANSFERASE YKCB-RELATED"/>
    <property type="match status" value="1"/>
</dbReference>
<feature type="transmembrane region" description="Helical" evidence="9">
    <location>
        <begin position="247"/>
        <end position="266"/>
    </location>
</feature>
<name>A0ABT5KZ42_9BURK</name>
<evidence type="ECO:0000259" key="10">
    <source>
        <dbReference type="Pfam" id="PF02366"/>
    </source>
</evidence>
<evidence type="ECO:0000256" key="8">
    <source>
        <dbReference type="SAM" id="MobiDB-lite"/>
    </source>
</evidence>
<evidence type="ECO:0000256" key="9">
    <source>
        <dbReference type="SAM" id="Phobius"/>
    </source>
</evidence>
<dbReference type="EMBL" id="JAQQXS010000019">
    <property type="protein sequence ID" value="MDC8786997.1"/>
    <property type="molecule type" value="Genomic_DNA"/>
</dbReference>
<evidence type="ECO:0000313" key="12">
    <source>
        <dbReference type="Proteomes" id="UP001219862"/>
    </source>
</evidence>
<feature type="transmembrane region" description="Helical" evidence="9">
    <location>
        <begin position="328"/>
        <end position="346"/>
    </location>
</feature>
<sequence length="542" mass="60224">MSSPKPAAAHLPQSEGRQPSGATTPSSLPSPSPLPLMQRLLHHPWWSLALAALALLVTLPYRPVALPDEGRYVGVAAMMWHSGDWLTPHINGLPYFHKPPLFYWLAGLSFGLSGENAIGARVVPWLAALAAMASLTQLIRRHLGDKPGELGPSAAAWALIFMVAQPLWHLGSQFANLDMLVASCISIAICSLASHAMKPSTRLRSLGFAAMALGVLAKGLIGVVLPLLVLGVWLFWAQGWRSVLQLLWWRGWVLFALVGLPWFLLMEQHNPDFFHYFFVVHHFNRYASDGFNNVMPAWFYPGVLIIMTLPWAPVWLWLMPQRRTRRNALGQLALVWLLAITLFFTLPSSKLLGYILPVGPALALLIAPQLAAWQLNARGWLQRLPGLLTLGGVVLTIGMLIGIRMVDTKSNVSLVEGIQVQWQPGDALVFENQFAFDVPLLLRRTEPVPIVMNNPFEPQKYDSWRREIVEAAEFNHAKAEQILLSPQAWAQRRCAAPRTWIVVDNSAEEVLIPERQGLPVAASSPRLNAFLWVARDQCNGQP</sequence>
<feature type="transmembrane region" description="Helical" evidence="9">
    <location>
        <begin position="206"/>
        <end position="235"/>
    </location>
</feature>
<organism evidence="11 12">
    <name type="scientific">Roseateles koreensis</name>
    <dbReference type="NCBI Taxonomy" id="2987526"/>
    <lineage>
        <taxon>Bacteria</taxon>
        <taxon>Pseudomonadati</taxon>
        <taxon>Pseudomonadota</taxon>
        <taxon>Betaproteobacteria</taxon>
        <taxon>Burkholderiales</taxon>
        <taxon>Sphaerotilaceae</taxon>
        <taxon>Roseateles</taxon>
    </lineage>
</organism>
<evidence type="ECO:0000256" key="5">
    <source>
        <dbReference type="ARBA" id="ARBA00022692"/>
    </source>
</evidence>
<dbReference type="InterPro" id="IPR050297">
    <property type="entry name" value="LipidA_mod_glycosyltrf_83"/>
</dbReference>
<protein>
    <submittedName>
        <fullName evidence="11">Glycosyltransferase family 39 protein</fullName>
    </submittedName>
</protein>
<comment type="caution">
    <text evidence="11">The sequence shown here is derived from an EMBL/GenBank/DDBJ whole genome shotgun (WGS) entry which is preliminary data.</text>
</comment>
<evidence type="ECO:0000256" key="2">
    <source>
        <dbReference type="ARBA" id="ARBA00022475"/>
    </source>
</evidence>
<dbReference type="RefSeq" id="WP_273598138.1">
    <property type="nucleotide sequence ID" value="NZ_JAQQXS010000019.1"/>
</dbReference>
<keyword evidence="5 9" id="KW-0812">Transmembrane</keyword>
<feature type="transmembrane region" description="Helical" evidence="9">
    <location>
        <begin position="118"/>
        <end position="138"/>
    </location>
</feature>
<keyword evidence="12" id="KW-1185">Reference proteome</keyword>
<evidence type="ECO:0000256" key="4">
    <source>
        <dbReference type="ARBA" id="ARBA00022679"/>
    </source>
</evidence>